<dbReference type="Pfam" id="PF13560">
    <property type="entry name" value="HTH_31"/>
    <property type="match status" value="1"/>
</dbReference>
<dbReference type="Pfam" id="PF00717">
    <property type="entry name" value="Peptidase_S24"/>
    <property type="match status" value="1"/>
</dbReference>
<evidence type="ECO:0000256" key="2">
    <source>
        <dbReference type="ARBA" id="ARBA00023125"/>
    </source>
</evidence>
<evidence type="ECO:0000256" key="1">
    <source>
        <dbReference type="ARBA" id="ARBA00023015"/>
    </source>
</evidence>
<organism evidence="6 7">
    <name type="scientific">Aliidongia dinghuensis</name>
    <dbReference type="NCBI Taxonomy" id="1867774"/>
    <lineage>
        <taxon>Bacteria</taxon>
        <taxon>Pseudomonadati</taxon>
        <taxon>Pseudomonadota</taxon>
        <taxon>Alphaproteobacteria</taxon>
        <taxon>Rhodospirillales</taxon>
        <taxon>Dongiaceae</taxon>
        <taxon>Aliidongia</taxon>
    </lineage>
</organism>
<reference evidence="6" key="1">
    <citation type="journal article" date="2014" name="Int. J. Syst. Evol. Microbiol.">
        <title>Complete genome sequence of Corynebacterium casei LMG S-19264T (=DSM 44701T), isolated from a smear-ripened cheese.</title>
        <authorList>
            <consortium name="US DOE Joint Genome Institute (JGI-PGF)"/>
            <person name="Walter F."/>
            <person name="Albersmeier A."/>
            <person name="Kalinowski J."/>
            <person name="Ruckert C."/>
        </authorList>
    </citation>
    <scope>NUCLEOTIDE SEQUENCE</scope>
    <source>
        <strain evidence="6">CGMCC 1.15725</strain>
    </source>
</reference>
<dbReference type="CDD" id="cd06529">
    <property type="entry name" value="S24_LexA-like"/>
    <property type="match status" value="1"/>
</dbReference>
<dbReference type="PROSITE" id="PS50943">
    <property type="entry name" value="HTH_CROC1"/>
    <property type="match status" value="1"/>
</dbReference>
<dbReference type="PANTHER" id="PTHR40661">
    <property type="match status" value="1"/>
</dbReference>
<dbReference type="InterPro" id="IPR039418">
    <property type="entry name" value="LexA-like"/>
</dbReference>
<dbReference type="GO" id="GO:0003677">
    <property type="term" value="F:DNA binding"/>
    <property type="evidence" value="ECO:0007669"/>
    <property type="project" value="UniProtKB-KW"/>
</dbReference>
<dbReference type="InterPro" id="IPR036286">
    <property type="entry name" value="LexA/Signal_pep-like_sf"/>
</dbReference>
<reference evidence="6" key="2">
    <citation type="submission" date="2020-09" db="EMBL/GenBank/DDBJ databases">
        <authorList>
            <person name="Sun Q."/>
            <person name="Zhou Y."/>
        </authorList>
    </citation>
    <scope>NUCLEOTIDE SEQUENCE</scope>
    <source>
        <strain evidence="6">CGMCC 1.15725</strain>
    </source>
</reference>
<dbReference type="SMART" id="SM00530">
    <property type="entry name" value="HTH_XRE"/>
    <property type="match status" value="1"/>
</dbReference>
<evidence type="ECO:0000256" key="3">
    <source>
        <dbReference type="ARBA" id="ARBA00023163"/>
    </source>
</evidence>
<keyword evidence="2" id="KW-0238">DNA-binding</keyword>
<feature type="domain" description="HTH cro/C1-type" evidence="5">
    <location>
        <begin position="8"/>
        <end position="62"/>
    </location>
</feature>
<evidence type="ECO:0000313" key="7">
    <source>
        <dbReference type="Proteomes" id="UP000646365"/>
    </source>
</evidence>
<dbReference type="CDD" id="cd00093">
    <property type="entry name" value="HTH_XRE"/>
    <property type="match status" value="1"/>
</dbReference>
<comment type="caution">
    <text evidence="6">The sequence shown here is derived from an EMBL/GenBank/DDBJ whole genome shotgun (WGS) entry which is preliminary data.</text>
</comment>
<gene>
    <name evidence="6" type="ORF">GCM10011611_30880</name>
</gene>
<keyword evidence="7" id="KW-1185">Reference proteome</keyword>
<accession>A0A8J2YU87</accession>
<dbReference type="EMBL" id="BMJQ01000007">
    <property type="protein sequence ID" value="GGF22629.1"/>
    <property type="molecule type" value="Genomic_DNA"/>
</dbReference>
<dbReference type="Proteomes" id="UP000646365">
    <property type="component" value="Unassembled WGS sequence"/>
</dbReference>
<sequence>MDMMSNRLKEFRARAGLSMQALAERVGTTASQINKLEKGERRLTLDWMARLATALGIEAGDLLPTTPSTPPAAPRPPAPTPRSEAAPGPTPPARDPRDLIPVRSAARGGIEQEMFLDDGPIDYIARPHSLRHVRDAYSIYMVGESMIPRFRPGQLLHINPYKPAQAGSGVVVTKTDNAVLIKEFVRSTEATLVLRQYNPPLELNYPLGEVRDLHTVVGLDEP</sequence>
<dbReference type="Gene3D" id="2.10.109.10">
    <property type="entry name" value="Umud Fragment, subunit A"/>
    <property type="match status" value="1"/>
</dbReference>
<dbReference type="Gene3D" id="1.10.260.40">
    <property type="entry name" value="lambda repressor-like DNA-binding domains"/>
    <property type="match status" value="1"/>
</dbReference>
<dbReference type="InterPro" id="IPR015927">
    <property type="entry name" value="Peptidase_S24_S26A/B/C"/>
</dbReference>
<dbReference type="RefSeq" id="WP_189047272.1">
    <property type="nucleotide sequence ID" value="NZ_BMJQ01000007.1"/>
</dbReference>
<keyword evidence="1" id="KW-0805">Transcription regulation</keyword>
<protein>
    <submittedName>
        <fullName evidence="6">Repressor</fullName>
    </submittedName>
</protein>
<dbReference type="SUPFAM" id="SSF47413">
    <property type="entry name" value="lambda repressor-like DNA-binding domains"/>
    <property type="match status" value="1"/>
</dbReference>
<keyword evidence="3" id="KW-0804">Transcription</keyword>
<dbReference type="AlphaFoldDB" id="A0A8J2YU87"/>
<dbReference type="SUPFAM" id="SSF51306">
    <property type="entry name" value="LexA/Signal peptidase"/>
    <property type="match status" value="1"/>
</dbReference>
<evidence type="ECO:0000256" key="4">
    <source>
        <dbReference type="SAM" id="MobiDB-lite"/>
    </source>
</evidence>
<dbReference type="PANTHER" id="PTHR40661:SF3">
    <property type="entry name" value="FELS-1 PROPHAGE TRANSCRIPTIONAL REGULATOR"/>
    <property type="match status" value="1"/>
</dbReference>
<evidence type="ECO:0000259" key="5">
    <source>
        <dbReference type="PROSITE" id="PS50943"/>
    </source>
</evidence>
<dbReference type="InterPro" id="IPR001387">
    <property type="entry name" value="Cro/C1-type_HTH"/>
</dbReference>
<dbReference type="InterPro" id="IPR010982">
    <property type="entry name" value="Lambda_DNA-bd_dom_sf"/>
</dbReference>
<name>A0A8J2YU87_9PROT</name>
<proteinExistence type="predicted"/>
<feature type="region of interest" description="Disordered" evidence="4">
    <location>
        <begin position="60"/>
        <end position="99"/>
    </location>
</feature>
<evidence type="ECO:0000313" key="6">
    <source>
        <dbReference type="EMBL" id="GGF22629.1"/>
    </source>
</evidence>
<feature type="compositionally biased region" description="Pro residues" evidence="4">
    <location>
        <begin position="67"/>
        <end position="80"/>
    </location>
</feature>